<evidence type="ECO:0000256" key="1">
    <source>
        <dbReference type="ARBA" id="ARBA00006484"/>
    </source>
</evidence>
<dbReference type="RefSeq" id="WP_085949333.1">
    <property type="nucleotide sequence ID" value="NZ_LHUQ01000011.1"/>
</dbReference>
<evidence type="ECO:0000313" key="4">
    <source>
        <dbReference type="Proteomes" id="UP000037566"/>
    </source>
</evidence>
<dbReference type="InterPro" id="IPR002347">
    <property type="entry name" value="SDR_fam"/>
</dbReference>
<dbReference type="PRINTS" id="PR00081">
    <property type="entry name" value="GDHRDH"/>
</dbReference>
<dbReference type="EMBL" id="LHUQ01000011">
    <property type="protein sequence ID" value="KON64365.1"/>
    <property type="molecule type" value="Genomic_DNA"/>
</dbReference>
<dbReference type="SMART" id="SM00822">
    <property type="entry name" value="PKS_KR"/>
    <property type="match status" value="1"/>
</dbReference>
<dbReference type="InterPro" id="IPR036291">
    <property type="entry name" value="NAD(P)-bd_dom_sf"/>
</dbReference>
<dbReference type="GO" id="GO:0008874">
    <property type="term" value="F:gluconate 5-dehydrogenase activity"/>
    <property type="evidence" value="ECO:0007669"/>
    <property type="project" value="UniProtKB-EC"/>
</dbReference>
<sequence>MMKNPFCVRGRTIVVTGGGRGIGRAVALHLAGQGARVFICGRSVVPLRETCEMARGDGLHMDHFTVDVADTDDIERAFHDLHAQDIRIDALVNNAGMEELRPAIDADEALWDRIVDTNLRGAFFCALHVARGMQAGGAIVNLCSLASAVGIPGAVPYGASKSGLLGVTRGLATEWGPKGIRVNAVGPGYFRTEMTEPFFHDEKWRETMMARIPLGRFGEPAELGGIVQFLCSDAAAYVNGQILYVDGGFLAAI</sequence>
<evidence type="ECO:0000259" key="2">
    <source>
        <dbReference type="SMART" id="SM00822"/>
    </source>
</evidence>
<accession>A0A0M0EGJ6</accession>
<dbReference type="PANTHER" id="PTHR42760">
    <property type="entry name" value="SHORT-CHAIN DEHYDROGENASES/REDUCTASES FAMILY MEMBER"/>
    <property type="match status" value="1"/>
</dbReference>
<dbReference type="Pfam" id="PF13561">
    <property type="entry name" value="adh_short_C2"/>
    <property type="match status" value="1"/>
</dbReference>
<proteinExistence type="inferred from homology"/>
<feature type="domain" description="Ketoreductase" evidence="2">
    <location>
        <begin position="11"/>
        <end position="188"/>
    </location>
</feature>
<protein>
    <submittedName>
        <fullName evidence="3">Gluconate 5-dehydrogenase</fullName>
        <ecNumber evidence="3">1.1.1.69</ecNumber>
    </submittedName>
</protein>
<dbReference type="EC" id="1.1.1.69" evidence="3"/>
<organism evidence="3 4">
    <name type="scientific">Komagataeibacter europaeus</name>
    <name type="common">Gluconacetobacter europaeus</name>
    <dbReference type="NCBI Taxonomy" id="33995"/>
    <lineage>
        <taxon>Bacteria</taxon>
        <taxon>Pseudomonadati</taxon>
        <taxon>Pseudomonadota</taxon>
        <taxon>Alphaproteobacteria</taxon>
        <taxon>Acetobacterales</taxon>
        <taxon>Acetobacteraceae</taxon>
        <taxon>Komagataeibacter</taxon>
    </lineage>
</organism>
<comment type="caution">
    <text evidence="3">The sequence shown here is derived from an EMBL/GenBank/DDBJ whole genome shotgun (WGS) entry which is preliminary data.</text>
</comment>
<dbReference type="InterPro" id="IPR020904">
    <property type="entry name" value="Sc_DH/Rdtase_CS"/>
</dbReference>
<comment type="similarity">
    <text evidence="1">Belongs to the short-chain dehydrogenases/reductases (SDR) family.</text>
</comment>
<reference evidence="3" key="1">
    <citation type="submission" date="2015-08" db="EMBL/GenBank/DDBJ databases">
        <title>Draft genome sequence of Komagataeibacter europaeus CECT 8546 a cellulose producer strain from vinegar produced by the traditional method.</title>
        <authorList>
            <person name="Poehlein A."/>
            <person name="Valera M.J."/>
            <person name="Haack F.S."/>
            <person name="Mas A."/>
            <person name="Daniel R."/>
            <person name="Streit W.R."/>
            <person name="Mateo E."/>
        </authorList>
    </citation>
    <scope>NUCLEOTIDE SEQUENCE [LARGE SCALE GENOMIC DNA]</scope>
    <source>
        <strain evidence="3">CECT 8546</strain>
    </source>
</reference>
<keyword evidence="4" id="KW-1185">Reference proteome</keyword>
<dbReference type="InterPro" id="IPR057326">
    <property type="entry name" value="KR_dom"/>
</dbReference>
<dbReference type="SUPFAM" id="SSF51735">
    <property type="entry name" value="NAD(P)-binding Rossmann-fold domains"/>
    <property type="match status" value="1"/>
</dbReference>
<evidence type="ECO:0000313" key="3">
    <source>
        <dbReference type="EMBL" id="KON64365.1"/>
    </source>
</evidence>
<dbReference type="PRINTS" id="PR00080">
    <property type="entry name" value="SDRFAMILY"/>
</dbReference>
<gene>
    <name evidence="3" type="primary">gno3</name>
    <name evidence="3" type="ORF">KOEU_21080</name>
</gene>
<dbReference type="FunFam" id="3.40.50.720:FF:000084">
    <property type="entry name" value="Short-chain dehydrogenase reductase"/>
    <property type="match status" value="1"/>
</dbReference>
<dbReference type="AlphaFoldDB" id="A0A0M0EGJ6"/>
<dbReference type="PATRIC" id="fig|33995.3.peg.2340"/>
<dbReference type="STRING" id="33995.KOEU_21080"/>
<name>A0A0M0EGJ6_KOMEU</name>
<dbReference type="Proteomes" id="UP000037566">
    <property type="component" value="Unassembled WGS sequence"/>
</dbReference>
<dbReference type="PROSITE" id="PS00061">
    <property type="entry name" value="ADH_SHORT"/>
    <property type="match status" value="1"/>
</dbReference>
<dbReference type="Gene3D" id="3.40.50.720">
    <property type="entry name" value="NAD(P)-binding Rossmann-like Domain"/>
    <property type="match status" value="1"/>
</dbReference>
<keyword evidence="3" id="KW-0560">Oxidoreductase</keyword>